<comment type="caution">
    <text evidence="2">The sequence shown here is derived from an EMBL/GenBank/DDBJ whole genome shotgun (WGS) entry which is preliminary data.</text>
</comment>
<evidence type="ECO:0000313" key="3">
    <source>
        <dbReference type="Proteomes" id="UP000193467"/>
    </source>
</evidence>
<name>A0A1Y2F3B2_9BASI</name>
<reference evidence="2 3" key="1">
    <citation type="submission" date="2016-07" db="EMBL/GenBank/DDBJ databases">
        <title>Pervasive Adenine N6-methylation of Active Genes in Fungi.</title>
        <authorList>
            <consortium name="DOE Joint Genome Institute"/>
            <person name="Mondo S.J."/>
            <person name="Dannebaum R.O."/>
            <person name="Kuo R.C."/>
            <person name="Labutti K."/>
            <person name="Haridas S."/>
            <person name="Kuo A."/>
            <person name="Salamov A."/>
            <person name="Ahrendt S.R."/>
            <person name="Lipzen A."/>
            <person name="Sullivan W."/>
            <person name="Andreopoulos W.B."/>
            <person name="Clum A."/>
            <person name="Lindquist E."/>
            <person name="Daum C."/>
            <person name="Ramamoorthy G.K."/>
            <person name="Gryganskyi A."/>
            <person name="Culley D."/>
            <person name="Magnuson J.K."/>
            <person name="James T.Y."/>
            <person name="O'Malley M.A."/>
            <person name="Stajich J.E."/>
            <person name="Spatafora J.W."/>
            <person name="Visel A."/>
            <person name="Grigoriev I.V."/>
        </authorList>
    </citation>
    <scope>NUCLEOTIDE SEQUENCE [LARGE SCALE GENOMIC DNA]</scope>
    <source>
        <strain evidence="2 3">62-1032</strain>
    </source>
</reference>
<protein>
    <recommendedName>
        <fullName evidence="4">F-box domain-containing protein</fullName>
    </recommendedName>
</protein>
<dbReference type="Proteomes" id="UP000193467">
    <property type="component" value="Unassembled WGS sequence"/>
</dbReference>
<proteinExistence type="predicted"/>
<keyword evidence="3" id="KW-1185">Reference proteome</keyword>
<organism evidence="2 3">
    <name type="scientific">Leucosporidium creatinivorum</name>
    <dbReference type="NCBI Taxonomy" id="106004"/>
    <lineage>
        <taxon>Eukaryota</taxon>
        <taxon>Fungi</taxon>
        <taxon>Dikarya</taxon>
        <taxon>Basidiomycota</taxon>
        <taxon>Pucciniomycotina</taxon>
        <taxon>Microbotryomycetes</taxon>
        <taxon>Leucosporidiales</taxon>
        <taxon>Leucosporidium</taxon>
    </lineage>
</organism>
<dbReference type="AlphaFoldDB" id="A0A1Y2F3B2"/>
<gene>
    <name evidence="2" type="ORF">BCR35DRAFT_100976</name>
</gene>
<evidence type="ECO:0000256" key="1">
    <source>
        <dbReference type="SAM" id="MobiDB-lite"/>
    </source>
</evidence>
<accession>A0A1Y2F3B2</accession>
<dbReference type="InParanoid" id="A0A1Y2F3B2"/>
<sequence>MTSAELPSSLTSPPSAPRLPAELLAQIVDEAAGPPHKLDYTTLRHLCLASKNILPFARSALYRDLSLSFNNRLELPEERVGIFDGLEAERFRITCDGEALVATIARTPHLALLVTRLTLIYQCEEGAIQLPIALLNPLFESCINITSFRSLNTWWDEAEGVIDELTEAELELEELEASLTANIPFLSTCHLTLKRLTLHNDDPALNVHEVLAPTFPFELASLQVADRDMQIPHALLEQLFCCSESSLRTLDLAISAATEASSLLPQLSALSNLTLRLSSTEALPNQLVEALAKCASLRSLRLFGALVFSSELPRLPPQLSTLHFEEPVGTVDVAHLISDGSRSALRRVTLEQAGDVGWQELGEKHGGDVGWQELGEKHGWSVERCGKKVVFARWRHDDTIAYCNILCFRTNGEEQCSKRGAKGSSRHFAELDSRALPQPQDV</sequence>
<dbReference type="EMBL" id="MCGR01000029">
    <property type="protein sequence ID" value="ORY78380.1"/>
    <property type="molecule type" value="Genomic_DNA"/>
</dbReference>
<evidence type="ECO:0008006" key="4">
    <source>
        <dbReference type="Google" id="ProtNLM"/>
    </source>
</evidence>
<feature type="region of interest" description="Disordered" evidence="1">
    <location>
        <begin position="419"/>
        <end position="442"/>
    </location>
</feature>
<evidence type="ECO:0000313" key="2">
    <source>
        <dbReference type="EMBL" id="ORY78380.1"/>
    </source>
</evidence>